<comment type="caution">
    <text evidence="1">The sequence shown here is derived from an EMBL/GenBank/DDBJ whole genome shotgun (WGS) entry which is preliminary data.</text>
</comment>
<dbReference type="PATRIC" id="fig|1619248.3.peg.408"/>
<protein>
    <submittedName>
        <fullName evidence="1">Uncharacterized protein</fullName>
    </submittedName>
</protein>
<dbReference type="Proteomes" id="UP000033352">
    <property type="component" value="Unassembled WGS sequence"/>
</dbReference>
<proteinExistence type="predicted"/>
<evidence type="ECO:0000313" key="1">
    <source>
        <dbReference type="EMBL" id="KJN29304.1"/>
    </source>
</evidence>
<organism evidence="1 2">
    <name type="scientific">Enterobacter sichuanensis</name>
    <dbReference type="NCBI Taxonomy" id="2071710"/>
    <lineage>
        <taxon>Bacteria</taxon>
        <taxon>Pseudomonadati</taxon>
        <taxon>Pseudomonadota</taxon>
        <taxon>Gammaproteobacteria</taxon>
        <taxon>Enterobacterales</taxon>
        <taxon>Enterobacteriaceae</taxon>
        <taxon>Enterobacter</taxon>
        <taxon>Enterobacter cloacae complex</taxon>
    </lineage>
</organism>
<evidence type="ECO:0000313" key="2">
    <source>
        <dbReference type="Proteomes" id="UP000033352"/>
    </source>
</evidence>
<dbReference type="RefSeq" id="WP_045285124.1">
    <property type="nucleotide sequence ID" value="NZ_JZYX01000011.1"/>
</dbReference>
<accession>A0A0F1B7M7</accession>
<dbReference type="OrthoDB" id="6532605at2"/>
<reference evidence="1 2" key="1">
    <citation type="submission" date="2015-03" db="EMBL/GenBank/DDBJ databases">
        <authorList>
            <person name="McCorrison J."/>
            <person name="Sanka R."/>
            <person name="Adams M."/>
            <person name="Brinkac L."/>
            <person name="Nierman W."/>
            <person name="Sutton G."/>
            <person name="Nelson K."/>
            <person name="Kiedrowski L."/>
            <person name="Guerrero D."/>
            <person name="Bonomo R."/>
        </authorList>
    </citation>
    <scope>NUCLEOTIDE SEQUENCE [LARGE SCALE GENOMIC DNA]</scope>
    <source>
        <strain evidence="1 2">35699</strain>
    </source>
</reference>
<dbReference type="Gene3D" id="1.20.58.1090">
    <property type="entry name" value="Phage polarity suppression protein monomer"/>
    <property type="match status" value="1"/>
</dbReference>
<dbReference type="AlphaFoldDB" id="A0A0F1B7M7"/>
<gene>
    <name evidence="1" type="ORF">SS37_07215</name>
</gene>
<name>A0A0F1B7M7_9ENTR</name>
<sequence>MTEQQLTENQIQAATGHVVTLLARAKKPLQDADWLMRLPADEIARQTETLTKGLSSDWQSRIIDLYQKMQAWMEARQAEEAAIENLRALRQHQAETVQASKDNRVQFRELLSQNGGIVTPEMKALRAEYLEQQETAAELAGLITEKEEQLPVLANATGRKANAYVNCHHGITEERIDELLRDFFIFNGAELSSLLRMKYRQFERDSSAHIPGIIEGTNDADTLYREFILNLMLKWTSEILPLRFRDDVMSLAGSAPVSGSNDDRKKRKLF</sequence>
<dbReference type="EMBL" id="JZYX01000011">
    <property type="protein sequence ID" value="KJN29304.1"/>
    <property type="molecule type" value="Genomic_DNA"/>
</dbReference>